<dbReference type="Proteomes" id="UP000789702">
    <property type="component" value="Unassembled WGS sequence"/>
</dbReference>
<comment type="caution">
    <text evidence="1">The sequence shown here is derived from an EMBL/GenBank/DDBJ whole genome shotgun (WGS) entry which is preliminary data.</text>
</comment>
<keyword evidence="2" id="KW-1185">Reference proteome</keyword>
<proteinExistence type="predicted"/>
<dbReference type="EMBL" id="CAJVPU010012494">
    <property type="protein sequence ID" value="CAG8623975.1"/>
    <property type="molecule type" value="Genomic_DNA"/>
</dbReference>
<name>A0ACA9N231_9GLOM</name>
<evidence type="ECO:0000313" key="2">
    <source>
        <dbReference type="Proteomes" id="UP000789702"/>
    </source>
</evidence>
<evidence type="ECO:0000313" key="1">
    <source>
        <dbReference type="EMBL" id="CAG8623975.1"/>
    </source>
</evidence>
<accession>A0ACA9N231</accession>
<feature type="non-terminal residue" evidence="1">
    <location>
        <position position="271"/>
    </location>
</feature>
<feature type="non-terminal residue" evidence="1">
    <location>
        <position position="1"/>
    </location>
</feature>
<protein>
    <submittedName>
        <fullName evidence="1">9396_t:CDS:1</fullName>
    </submittedName>
</protein>
<gene>
    <name evidence="1" type="ORF">DHETER_LOCUS8129</name>
</gene>
<reference evidence="1" key="1">
    <citation type="submission" date="2021-06" db="EMBL/GenBank/DDBJ databases">
        <authorList>
            <person name="Kallberg Y."/>
            <person name="Tangrot J."/>
            <person name="Rosling A."/>
        </authorList>
    </citation>
    <scope>NUCLEOTIDE SEQUENCE</scope>
    <source>
        <strain evidence="1">IL203A</strain>
    </source>
</reference>
<organism evidence="1 2">
    <name type="scientific">Dentiscutata heterogama</name>
    <dbReference type="NCBI Taxonomy" id="1316150"/>
    <lineage>
        <taxon>Eukaryota</taxon>
        <taxon>Fungi</taxon>
        <taxon>Fungi incertae sedis</taxon>
        <taxon>Mucoromycota</taxon>
        <taxon>Glomeromycotina</taxon>
        <taxon>Glomeromycetes</taxon>
        <taxon>Diversisporales</taxon>
        <taxon>Gigasporaceae</taxon>
        <taxon>Dentiscutata</taxon>
    </lineage>
</organism>
<sequence length="271" mass="30415">LSNYQPEVIVLSDSDNESIAVKKTEPFISEEVSKNKSGRISVTRSNNRFIQRQLSILLYESNSTDKSGSVFEVSSYSKSLVVNDSFEDKLAILNNSLKNNIVNSSFETNNESNLFASDLDQNKVIDKCFTVLSNSSMTSYCSFFHKTDTQIVKGKIINKGSCSVKFYHIVPNDLTECPFIIMIFVGIHNHSSLPAIKTLQNIIENLQKIINNEYDLDLTARKLLTTELSLVFTKMNNDTWNQTPNNTNANKSAHANINLDGQSLSFLVAIY</sequence>